<dbReference type="InterPro" id="IPR001091">
    <property type="entry name" value="RM_Methyltransferase"/>
</dbReference>
<gene>
    <name evidence="6" type="ORF">LCGC14_1478320</name>
</gene>
<dbReference type="EMBL" id="LAZR01010474">
    <property type="protein sequence ID" value="KKM66724.1"/>
    <property type="molecule type" value="Genomic_DNA"/>
</dbReference>
<keyword evidence="2" id="KW-0489">Methyltransferase</keyword>
<dbReference type="AlphaFoldDB" id="A0A0F9JAA7"/>
<evidence type="ECO:0000259" key="5">
    <source>
        <dbReference type="Pfam" id="PF01555"/>
    </source>
</evidence>
<evidence type="ECO:0000256" key="4">
    <source>
        <dbReference type="SAM" id="MobiDB-lite"/>
    </source>
</evidence>
<evidence type="ECO:0000313" key="6">
    <source>
        <dbReference type="EMBL" id="KKM66724.1"/>
    </source>
</evidence>
<dbReference type="GO" id="GO:0003677">
    <property type="term" value="F:DNA binding"/>
    <property type="evidence" value="ECO:0007669"/>
    <property type="project" value="InterPro"/>
</dbReference>
<name>A0A0F9JAA7_9ZZZZ</name>
<comment type="caution">
    <text evidence="6">The sequence shown here is derived from an EMBL/GenBank/DDBJ whole genome shotgun (WGS) entry which is preliminary data.</text>
</comment>
<dbReference type="SUPFAM" id="SSF53335">
    <property type="entry name" value="S-adenosyl-L-methionine-dependent methyltransferases"/>
    <property type="match status" value="1"/>
</dbReference>
<dbReference type="GO" id="GO:0008170">
    <property type="term" value="F:N-methyltransferase activity"/>
    <property type="evidence" value="ECO:0007669"/>
    <property type="project" value="InterPro"/>
</dbReference>
<reference evidence="6" key="1">
    <citation type="journal article" date="2015" name="Nature">
        <title>Complex archaea that bridge the gap between prokaryotes and eukaryotes.</title>
        <authorList>
            <person name="Spang A."/>
            <person name="Saw J.H."/>
            <person name="Jorgensen S.L."/>
            <person name="Zaremba-Niedzwiedzka K."/>
            <person name="Martijn J."/>
            <person name="Lind A.E."/>
            <person name="van Eijk R."/>
            <person name="Schleper C."/>
            <person name="Guy L."/>
            <person name="Ettema T.J."/>
        </authorList>
    </citation>
    <scope>NUCLEOTIDE SEQUENCE</scope>
</reference>
<dbReference type="InterPro" id="IPR029063">
    <property type="entry name" value="SAM-dependent_MTases_sf"/>
</dbReference>
<dbReference type="InterPro" id="IPR002941">
    <property type="entry name" value="DNA_methylase_N4/N6"/>
</dbReference>
<comment type="similarity">
    <text evidence="1">Belongs to the N(4)/N(6)-methyltransferase family.</text>
</comment>
<feature type="domain" description="DNA methylase N-4/N-6" evidence="5">
    <location>
        <begin position="45"/>
        <end position="509"/>
    </location>
</feature>
<organism evidence="6">
    <name type="scientific">marine sediment metagenome</name>
    <dbReference type="NCBI Taxonomy" id="412755"/>
    <lineage>
        <taxon>unclassified sequences</taxon>
        <taxon>metagenomes</taxon>
        <taxon>ecological metagenomes</taxon>
    </lineage>
</organism>
<evidence type="ECO:0000256" key="1">
    <source>
        <dbReference type="ARBA" id="ARBA00006594"/>
    </source>
</evidence>
<dbReference type="PRINTS" id="PR00508">
    <property type="entry name" value="S21N4MTFRASE"/>
</dbReference>
<keyword evidence="3" id="KW-0808">Transferase</keyword>
<proteinExistence type="inferred from homology"/>
<accession>A0A0F9JAA7</accession>
<dbReference type="GO" id="GO:0032259">
    <property type="term" value="P:methylation"/>
    <property type="evidence" value="ECO:0007669"/>
    <property type="project" value="UniProtKB-KW"/>
</dbReference>
<evidence type="ECO:0000256" key="2">
    <source>
        <dbReference type="ARBA" id="ARBA00022603"/>
    </source>
</evidence>
<dbReference type="PROSITE" id="PS00092">
    <property type="entry name" value="N6_MTASE"/>
    <property type="match status" value="1"/>
</dbReference>
<dbReference type="Gene3D" id="3.40.50.150">
    <property type="entry name" value="Vaccinia Virus protein VP39"/>
    <property type="match status" value="2"/>
</dbReference>
<feature type="region of interest" description="Disordered" evidence="4">
    <location>
        <begin position="274"/>
        <end position="300"/>
    </location>
</feature>
<sequence length="542" mass="59224">MQIVPRQNKPPERLAGPRALLEHERVTVHHGDCLKVMASMPEASVDTIVTDPPYGLEFMGKEWDKFGRERDYKNRGGTNDKGILPHYGRGGLSNDRAKFHAKAGIAFQAWCTDWARAALRVAKPGAMLLAFGGTRTFHRLTCAIEDAGWELRDAMTMFYCYGSGFPKSYNIGLAFEHELCECITVRIDGQDVKRWHYKDDEEPARTEPPFRSTDANTWWGYGTALKPAYEIILCARKPLDGSGFCANALAHGVAGLNVDGGRIGSTVETWPASRSYHAQRGPKPRAAHGSGDGITIKTGDAPSGRWPANVILSHDERCVCVGTQKINEGKQATGHNWDASGNDNPTHVAKNIKSGAHFGEEQADLYACVPGCPVRMLDEQSGITKSTKLKHNPKPAQRHGSALELNTGKSGWVDGMGGGHADSGGASRFFYTAKSSTTERVLGCPPGFVSRHPTVKPLDLCRYLCRLTKTPTGGVVLDPFSGSGSIAVGALLEGRRAIAIEMEEESANATVARVQAALKYGDKLQRLKRYRVKGRKKLKRRR</sequence>
<evidence type="ECO:0000256" key="3">
    <source>
        <dbReference type="ARBA" id="ARBA00022679"/>
    </source>
</evidence>
<dbReference type="Pfam" id="PF01555">
    <property type="entry name" value="N6_N4_Mtase"/>
    <property type="match status" value="1"/>
</dbReference>
<protein>
    <recommendedName>
        <fullName evidence="5">DNA methylase N-4/N-6 domain-containing protein</fullName>
    </recommendedName>
</protein>
<dbReference type="InterPro" id="IPR002052">
    <property type="entry name" value="DNA_methylase_N6_adenine_CS"/>
</dbReference>